<feature type="transmembrane region" description="Helical" evidence="1">
    <location>
        <begin position="20"/>
        <end position="41"/>
    </location>
</feature>
<keyword evidence="1" id="KW-0812">Transmembrane</keyword>
<dbReference type="AlphaFoldDB" id="V4CBZ9"/>
<sequence length="102" mass="11724">MMFLLLGPAPFFPFIPYELWLIITTLLIFGITVGVAFVTYFKAMINGVKICHPGFQMEYIFFFVRQLGYEESLDTFGMFCVLVIYKCTNKLGFSEPPNLPSK</sequence>
<gene>
    <name evidence="2" type="ORF">LOTGIDRAFT_158466</name>
</gene>
<organism evidence="2 3">
    <name type="scientific">Lottia gigantea</name>
    <name type="common">Giant owl limpet</name>
    <dbReference type="NCBI Taxonomy" id="225164"/>
    <lineage>
        <taxon>Eukaryota</taxon>
        <taxon>Metazoa</taxon>
        <taxon>Spiralia</taxon>
        <taxon>Lophotrochozoa</taxon>
        <taxon>Mollusca</taxon>
        <taxon>Gastropoda</taxon>
        <taxon>Patellogastropoda</taxon>
        <taxon>Lottioidea</taxon>
        <taxon>Lottiidae</taxon>
        <taxon>Lottia</taxon>
    </lineage>
</organism>
<protein>
    <submittedName>
        <fullName evidence="2">Uncharacterized protein</fullName>
    </submittedName>
</protein>
<evidence type="ECO:0000313" key="2">
    <source>
        <dbReference type="EMBL" id="ESO99379.1"/>
    </source>
</evidence>
<evidence type="ECO:0000313" key="3">
    <source>
        <dbReference type="Proteomes" id="UP000030746"/>
    </source>
</evidence>
<accession>V4CBZ9</accession>
<name>V4CBZ9_LOTGI</name>
<keyword evidence="1" id="KW-0472">Membrane</keyword>
<dbReference type="CTD" id="20237755"/>
<dbReference type="HOGENOM" id="CLU_2280563_0_0_1"/>
<dbReference type="KEGG" id="lgi:LOTGIDRAFT_158466"/>
<dbReference type="EMBL" id="KB201037">
    <property type="protein sequence ID" value="ESO99379.1"/>
    <property type="molecule type" value="Genomic_DNA"/>
</dbReference>
<reference evidence="2 3" key="1">
    <citation type="journal article" date="2013" name="Nature">
        <title>Insights into bilaterian evolution from three spiralian genomes.</title>
        <authorList>
            <person name="Simakov O."/>
            <person name="Marletaz F."/>
            <person name="Cho S.J."/>
            <person name="Edsinger-Gonzales E."/>
            <person name="Havlak P."/>
            <person name="Hellsten U."/>
            <person name="Kuo D.H."/>
            <person name="Larsson T."/>
            <person name="Lv J."/>
            <person name="Arendt D."/>
            <person name="Savage R."/>
            <person name="Osoegawa K."/>
            <person name="de Jong P."/>
            <person name="Grimwood J."/>
            <person name="Chapman J.A."/>
            <person name="Shapiro H."/>
            <person name="Aerts A."/>
            <person name="Otillar R.P."/>
            <person name="Terry A.Y."/>
            <person name="Boore J.L."/>
            <person name="Grigoriev I.V."/>
            <person name="Lindberg D.R."/>
            <person name="Seaver E.C."/>
            <person name="Weisblat D.A."/>
            <person name="Putnam N.H."/>
            <person name="Rokhsar D.S."/>
        </authorList>
    </citation>
    <scope>NUCLEOTIDE SEQUENCE [LARGE SCALE GENOMIC DNA]</scope>
</reference>
<dbReference type="Proteomes" id="UP000030746">
    <property type="component" value="Unassembled WGS sequence"/>
</dbReference>
<proteinExistence type="predicted"/>
<keyword evidence="1" id="KW-1133">Transmembrane helix</keyword>
<evidence type="ECO:0000256" key="1">
    <source>
        <dbReference type="SAM" id="Phobius"/>
    </source>
</evidence>
<dbReference type="RefSeq" id="XP_009049870.1">
    <property type="nucleotide sequence ID" value="XM_009051622.1"/>
</dbReference>
<dbReference type="GeneID" id="20237755"/>
<keyword evidence="3" id="KW-1185">Reference proteome</keyword>